<accession>A0ABD5RW55</accession>
<feature type="transmembrane region" description="Helical" evidence="1">
    <location>
        <begin position="12"/>
        <end position="28"/>
    </location>
</feature>
<evidence type="ECO:0000313" key="4">
    <source>
        <dbReference type="Proteomes" id="UP001596328"/>
    </source>
</evidence>
<feature type="transmembrane region" description="Helical" evidence="1">
    <location>
        <begin position="130"/>
        <end position="156"/>
    </location>
</feature>
<dbReference type="EMBL" id="JBHSWU010000033">
    <property type="protein sequence ID" value="MFC6723669.1"/>
    <property type="molecule type" value="Genomic_DNA"/>
</dbReference>
<feature type="transmembrane region" description="Helical" evidence="1">
    <location>
        <begin position="202"/>
        <end position="221"/>
    </location>
</feature>
<dbReference type="EC" id="3.4.-.-" evidence="3"/>
<evidence type="ECO:0000259" key="2">
    <source>
        <dbReference type="Pfam" id="PF02517"/>
    </source>
</evidence>
<comment type="caution">
    <text evidence="3">The sequence shown here is derived from an EMBL/GenBank/DDBJ whole genome shotgun (WGS) entry which is preliminary data.</text>
</comment>
<feature type="transmembrane region" description="Helical" evidence="1">
    <location>
        <begin position="177"/>
        <end position="196"/>
    </location>
</feature>
<keyword evidence="1" id="KW-1133">Transmembrane helix</keyword>
<dbReference type="Proteomes" id="UP001596328">
    <property type="component" value="Unassembled WGS sequence"/>
</dbReference>
<reference evidence="3 4" key="1">
    <citation type="journal article" date="2019" name="Int. J. Syst. Evol. Microbiol.">
        <title>The Global Catalogue of Microorganisms (GCM) 10K type strain sequencing project: providing services to taxonomists for standard genome sequencing and annotation.</title>
        <authorList>
            <consortium name="The Broad Institute Genomics Platform"/>
            <consortium name="The Broad Institute Genome Sequencing Center for Infectious Disease"/>
            <person name="Wu L."/>
            <person name="Ma J."/>
        </authorList>
    </citation>
    <scope>NUCLEOTIDE SEQUENCE [LARGE SCALE GENOMIC DNA]</scope>
    <source>
        <strain evidence="3 4">NBRC 111368</strain>
    </source>
</reference>
<keyword evidence="1" id="KW-0472">Membrane</keyword>
<dbReference type="Pfam" id="PF02517">
    <property type="entry name" value="Rce1-like"/>
    <property type="match status" value="1"/>
</dbReference>
<evidence type="ECO:0000256" key="1">
    <source>
        <dbReference type="SAM" id="Phobius"/>
    </source>
</evidence>
<feature type="transmembrane region" description="Helical" evidence="1">
    <location>
        <begin position="48"/>
        <end position="70"/>
    </location>
</feature>
<keyword evidence="4" id="KW-1185">Reference proteome</keyword>
<keyword evidence="1" id="KW-0812">Transmembrane</keyword>
<dbReference type="GO" id="GO:0080120">
    <property type="term" value="P:CAAX-box protein maturation"/>
    <property type="evidence" value="ECO:0007669"/>
    <property type="project" value="UniProtKB-ARBA"/>
</dbReference>
<feature type="domain" description="CAAX prenyl protease 2/Lysostaphin resistance protein A-like" evidence="2">
    <location>
        <begin position="138"/>
        <end position="233"/>
    </location>
</feature>
<protein>
    <submittedName>
        <fullName evidence="3">CPBP family intramembrane glutamic endopeptidase</fullName>
        <ecNumber evidence="3">3.4.-.-</ecNumber>
    </submittedName>
</protein>
<proteinExistence type="predicted"/>
<evidence type="ECO:0000313" key="3">
    <source>
        <dbReference type="EMBL" id="MFC6723669.1"/>
    </source>
</evidence>
<keyword evidence="3" id="KW-0378">Hydrolase</keyword>
<dbReference type="GO" id="GO:0004175">
    <property type="term" value="F:endopeptidase activity"/>
    <property type="evidence" value="ECO:0007669"/>
    <property type="project" value="UniProtKB-ARBA"/>
</dbReference>
<dbReference type="AlphaFoldDB" id="A0ABD5RW55"/>
<sequence>MEATSDRVPASVRGLLPAILSILVFILGREFLRQLFGDINSLPGPLFIVYLLMMALVFLGMILVGIYTAARLERSKFSEFRPNVDREWRRTFVSGVVISLLAISISWGWGVCRGFRSIELVSVGVRSPEGTMVTAVVILAATGMFFVNMTMEEVIYRRIMLDNFIKGLAARGLSRKAAASLAMVGSLVAFGLLHTVYRGGGIVAIDAALTGTTFAFTYLLTGKLALPMGVHFGRHITTVLGGKSYGVVDLIAVGEVTKNTLTANLEVEFVQIGVVCLLTSMWVYQQRGSIQIQPIIYQPPTRHSQSD</sequence>
<dbReference type="InterPro" id="IPR003675">
    <property type="entry name" value="Rce1/LyrA-like_dom"/>
</dbReference>
<gene>
    <name evidence="3" type="ORF">ACFQE1_04560</name>
</gene>
<feature type="transmembrane region" description="Helical" evidence="1">
    <location>
        <begin position="91"/>
        <end position="110"/>
    </location>
</feature>
<organism evidence="3 4">
    <name type="scientific">Halobium palmae</name>
    <dbReference type="NCBI Taxonomy" id="1776492"/>
    <lineage>
        <taxon>Archaea</taxon>
        <taxon>Methanobacteriati</taxon>
        <taxon>Methanobacteriota</taxon>
        <taxon>Stenosarchaea group</taxon>
        <taxon>Halobacteria</taxon>
        <taxon>Halobacteriales</taxon>
        <taxon>Haloferacaceae</taxon>
        <taxon>Halobium</taxon>
    </lineage>
</organism>
<name>A0ABD5RW55_9EURY</name>